<keyword evidence="2 5" id="KW-0378">Hydrolase</keyword>
<keyword evidence="6" id="KW-1185">Reference proteome</keyword>
<accession>A0A5C5Z134</accession>
<dbReference type="CDD" id="cd16031">
    <property type="entry name" value="G6S_like"/>
    <property type="match status" value="1"/>
</dbReference>
<evidence type="ECO:0000256" key="2">
    <source>
        <dbReference type="ARBA" id="ARBA00022801"/>
    </source>
</evidence>
<reference evidence="5 6" key="1">
    <citation type="submission" date="2019-02" db="EMBL/GenBank/DDBJ databases">
        <title>Deep-cultivation of Planctomycetes and their phenomic and genomic characterization uncovers novel biology.</title>
        <authorList>
            <person name="Wiegand S."/>
            <person name="Jogler M."/>
            <person name="Boedeker C."/>
            <person name="Pinto D."/>
            <person name="Vollmers J."/>
            <person name="Rivas-Marin E."/>
            <person name="Kohn T."/>
            <person name="Peeters S.H."/>
            <person name="Heuer A."/>
            <person name="Rast P."/>
            <person name="Oberbeckmann S."/>
            <person name="Bunk B."/>
            <person name="Jeske O."/>
            <person name="Meyerdierks A."/>
            <person name="Storesund J.E."/>
            <person name="Kallscheuer N."/>
            <person name="Luecker S."/>
            <person name="Lage O.M."/>
            <person name="Pohl T."/>
            <person name="Merkel B.J."/>
            <person name="Hornburger P."/>
            <person name="Mueller R.-W."/>
            <person name="Bruemmer F."/>
            <person name="Labrenz M."/>
            <person name="Spormann A.M."/>
            <person name="Op Den Camp H."/>
            <person name="Overmann J."/>
            <person name="Amann R."/>
            <person name="Jetten M.S.M."/>
            <person name="Mascher T."/>
            <person name="Medema M.H."/>
            <person name="Devos D.P."/>
            <person name="Kaster A.-K."/>
            <person name="Ovreas L."/>
            <person name="Rohde M."/>
            <person name="Galperin M.Y."/>
            <person name="Jogler C."/>
        </authorList>
    </citation>
    <scope>NUCLEOTIDE SEQUENCE [LARGE SCALE GENOMIC DNA]</scope>
    <source>
        <strain evidence="5 6">CA13</strain>
    </source>
</reference>
<sequence length="550" mass="62943">MVKHVSITHYNAPTCERIFMKKLAILSILFSVFVASGAAFSADRPNIVFIFTDDHCIQALSAYDDSRISTPNMDRIAKEGMRFNRCYVTNGICGPSRAVIQTGKYSHANGFIRNGNVFNGDQQTFPKLLQKVGYQTAVIGKWHLGSTPQGYNYYDVLKGQGPYYNPPMITSDENGQPVTKPHTGYTTEIIGNKALAWLEQGRDKDKPFMLMFQHKAPHRNWMPAPKYLNWLDDVEIAEPETLWDDYTGRETPAANQAMTIATHMNDNDLKLTQPRGLTPEQLKTWNAAYTDKNQAYLAKRESMTEKEIIKWKYQRYAKDYLRCVKSVDDEIGRVLDYLDANNLTENTVVMYSSDQGWYLGEHGWFDKRWMYEESLVTPLLARWPGVIEPGSVNENDITSNLDFAETFLELAGADVPSDMQGASLVPLFKGKTPKDWRTSFYYHYYEFPGAHSVNRHFGVTNGEQKLIHYYGPNHDGGEIDTWELFDLNKDPNELKSEANNPEYAVIRKKLESELERLRVLYDVPEDTQPVRKPRVPTKKGKDAKTKTKAK</sequence>
<dbReference type="Gene3D" id="3.40.720.10">
    <property type="entry name" value="Alkaline Phosphatase, subunit A"/>
    <property type="match status" value="1"/>
</dbReference>
<dbReference type="Pfam" id="PF16347">
    <property type="entry name" value="SGSH_C"/>
    <property type="match status" value="1"/>
</dbReference>
<feature type="compositionally biased region" description="Basic and acidic residues" evidence="3">
    <location>
        <begin position="539"/>
        <end position="550"/>
    </location>
</feature>
<dbReference type="PANTHER" id="PTHR43108">
    <property type="entry name" value="N-ACETYLGLUCOSAMINE-6-SULFATASE FAMILY MEMBER"/>
    <property type="match status" value="1"/>
</dbReference>
<proteinExistence type="inferred from homology"/>
<dbReference type="Proteomes" id="UP000315010">
    <property type="component" value="Unassembled WGS sequence"/>
</dbReference>
<dbReference type="PANTHER" id="PTHR43108:SF6">
    <property type="entry name" value="N-SULPHOGLUCOSAMINE SULPHOHYDROLASE"/>
    <property type="match status" value="1"/>
</dbReference>
<dbReference type="EMBL" id="SJPJ01000001">
    <property type="protein sequence ID" value="TWT81024.1"/>
    <property type="molecule type" value="Genomic_DNA"/>
</dbReference>
<organism evidence="5 6">
    <name type="scientific">Novipirellula herctigrandis</name>
    <dbReference type="NCBI Taxonomy" id="2527986"/>
    <lineage>
        <taxon>Bacteria</taxon>
        <taxon>Pseudomonadati</taxon>
        <taxon>Planctomycetota</taxon>
        <taxon>Planctomycetia</taxon>
        <taxon>Pirellulales</taxon>
        <taxon>Pirellulaceae</taxon>
        <taxon>Novipirellula</taxon>
    </lineage>
</organism>
<dbReference type="GO" id="GO:0004065">
    <property type="term" value="F:arylsulfatase activity"/>
    <property type="evidence" value="ECO:0007669"/>
    <property type="project" value="UniProtKB-EC"/>
</dbReference>
<dbReference type="InterPro" id="IPR032506">
    <property type="entry name" value="SGSH_C"/>
</dbReference>
<dbReference type="InterPro" id="IPR024607">
    <property type="entry name" value="Sulfatase_CS"/>
</dbReference>
<evidence type="ECO:0000313" key="5">
    <source>
        <dbReference type="EMBL" id="TWT81024.1"/>
    </source>
</evidence>
<feature type="region of interest" description="Disordered" evidence="3">
    <location>
        <begin position="523"/>
        <end position="550"/>
    </location>
</feature>
<protein>
    <submittedName>
        <fullName evidence="5">Arylsulfatase</fullName>
        <ecNumber evidence="5">3.1.6.1</ecNumber>
    </submittedName>
</protein>
<comment type="similarity">
    <text evidence="1">Belongs to the sulfatase family.</text>
</comment>
<comment type="caution">
    <text evidence="5">The sequence shown here is derived from an EMBL/GenBank/DDBJ whole genome shotgun (WGS) entry which is preliminary data.</text>
</comment>
<dbReference type="AlphaFoldDB" id="A0A5C5Z134"/>
<feature type="domain" description="N-sulphoglucosamine sulphohydrolase C-terminal" evidence="4">
    <location>
        <begin position="360"/>
        <end position="518"/>
    </location>
</feature>
<name>A0A5C5Z134_9BACT</name>
<dbReference type="SUPFAM" id="SSF53649">
    <property type="entry name" value="Alkaline phosphatase-like"/>
    <property type="match status" value="1"/>
</dbReference>
<evidence type="ECO:0000256" key="3">
    <source>
        <dbReference type="SAM" id="MobiDB-lite"/>
    </source>
</evidence>
<gene>
    <name evidence="5" type="primary">atsA_53</name>
    <name evidence="5" type="ORF">CA13_24710</name>
</gene>
<dbReference type="InterPro" id="IPR017850">
    <property type="entry name" value="Alkaline_phosphatase_core_sf"/>
</dbReference>
<evidence type="ECO:0000259" key="4">
    <source>
        <dbReference type="Pfam" id="PF16347"/>
    </source>
</evidence>
<dbReference type="PROSITE" id="PS00149">
    <property type="entry name" value="SULFATASE_2"/>
    <property type="match status" value="1"/>
</dbReference>
<evidence type="ECO:0000256" key="1">
    <source>
        <dbReference type="ARBA" id="ARBA00008779"/>
    </source>
</evidence>
<dbReference type="EC" id="3.1.6.1" evidence="5"/>
<evidence type="ECO:0000313" key="6">
    <source>
        <dbReference type="Proteomes" id="UP000315010"/>
    </source>
</evidence>